<dbReference type="InterPro" id="IPR054075">
    <property type="entry name" value="Gp53-like_C"/>
</dbReference>
<keyword evidence="3" id="KW-1185">Reference proteome</keyword>
<dbReference type="Proteomes" id="UP000075187">
    <property type="component" value="Chromosome"/>
</dbReference>
<evidence type="ECO:0000313" key="2">
    <source>
        <dbReference type="EMBL" id="AMQ82473.1"/>
    </source>
</evidence>
<name>A0ABM5ZHK5_9PSED</name>
<evidence type="ECO:0000313" key="3">
    <source>
        <dbReference type="Proteomes" id="UP000075187"/>
    </source>
</evidence>
<evidence type="ECO:0000259" key="1">
    <source>
        <dbReference type="Pfam" id="PF21882"/>
    </source>
</evidence>
<feature type="domain" description="Putative tail fiber protein gp53-like C-terminal" evidence="1">
    <location>
        <begin position="215"/>
        <end position="298"/>
    </location>
</feature>
<sequence>MDYPNSVPSAGLVNGKFVDEDPVTGKPGSLIPASWGNGITQELLTVIQTAGLTPSETRTDQVLTALRSNKLFATAPQFDNSQSVATTAFVSRSGLQFSGFASYPTSTTLTAASVGGVASFSSATPITATLPSVANIPHAGTLHILNAGNGVLTISPTGNEAIETCNGTIGALKLGLGDSAQLVKLTGQWRLYGGSISDRYATAHSGVYGNVGYQRFPSGNIDQWGVGTTDSNGDVYVTFPIAFPTAFSSIVAIHSGGDGAMVVQYAGSESRTGCRLKVRSYNGAVSANWGIYYFAKGY</sequence>
<organism evidence="2 3">
    <name type="scientific">Pseudomonas glycinae</name>
    <dbReference type="NCBI Taxonomy" id="1785145"/>
    <lineage>
        <taxon>Bacteria</taxon>
        <taxon>Pseudomonadati</taxon>
        <taxon>Pseudomonadota</taxon>
        <taxon>Gammaproteobacteria</taxon>
        <taxon>Pseudomonadales</taxon>
        <taxon>Pseudomonadaceae</taxon>
        <taxon>Pseudomonas</taxon>
    </lineage>
</organism>
<accession>A0ABM5ZHK5</accession>
<reference evidence="2" key="1">
    <citation type="submission" date="2017-12" db="EMBL/GenBank/DDBJ databases">
        <title>Pseudomonas sp. MS586 complete sequence.</title>
        <authorList>
            <person name="Lu S."/>
            <person name="Deng P."/>
        </authorList>
    </citation>
    <scope>NUCLEOTIDE SEQUENCE</scope>
    <source>
        <strain evidence="2">MS586</strain>
    </source>
</reference>
<dbReference type="EMBL" id="CP014205">
    <property type="protein sequence ID" value="AMQ82473.1"/>
    <property type="molecule type" value="Genomic_DNA"/>
</dbReference>
<dbReference type="RefSeq" id="WP_064379052.1">
    <property type="nucleotide sequence ID" value="NZ_CP014205.2"/>
</dbReference>
<proteinExistence type="predicted"/>
<protein>
    <submittedName>
        <fullName evidence="2">Phage tail protein</fullName>
    </submittedName>
</protein>
<dbReference type="Pfam" id="PF21882">
    <property type="entry name" value="Gp53-like_C"/>
    <property type="match status" value="1"/>
</dbReference>
<dbReference type="Gene3D" id="2.60.40.3940">
    <property type="match status" value="1"/>
</dbReference>
<gene>
    <name evidence="2" type="ORF">AWU82_04000</name>
</gene>